<proteinExistence type="inferred from homology"/>
<evidence type="ECO:0000256" key="9">
    <source>
        <dbReference type="SAM" id="MobiDB-lite"/>
    </source>
</evidence>
<dbReference type="EC" id="3.4.19.12" evidence="3"/>
<dbReference type="Proteomes" id="UP000243975">
    <property type="component" value="Unassembled WGS sequence"/>
</dbReference>
<evidence type="ECO:0000256" key="5">
    <source>
        <dbReference type="ARBA" id="ARBA00022786"/>
    </source>
</evidence>
<feature type="domain" description="USP" evidence="10">
    <location>
        <begin position="167"/>
        <end position="480"/>
    </location>
</feature>
<evidence type="ECO:0000256" key="7">
    <source>
        <dbReference type="ARBA" id="ARBA00022807"/>
    </source>
</evidence>
<evidence type="ECO:0000256" key="4">
    <source>
        <dbReference type="ARBA" id="ARBA00022670"/>
    </source>
</evidence>
<accession>A0A118JX02</accession>
<evidence type="ECO:0000256" key="6">
    <source>
        <dbReference type="ARBA" id="ARBA00022801"/>
    </source>
</evidence>
<evidence type="ECO:0000259" key="10">
    <source>
        <dbReference type="PROSITE" id="PS50235"/>
    </source>
</evidence>
<dbReference type="STRING" id="59895.A0A118JX02"/>
<keyword evidence="7" id="KW-0788">Thiol protease</keyword>
<dbReference type="InterPro" id="IPR018200">
    <property type="entry name" value="USP_CS"/>
</dbReference>
<name>A0A118JX02_CYNCS</name>
<evidence type="ECO:0000313" key="12">
    <source>
        <dbReference type="Proteomes" id="UP000243975"/>
    </source>
</evidence>
<dbReference type="PROSITE" id="PS50235">
    <property type="entry name" value="USP_3"/>
    <property type="match status" value="1"/>
</dbReference>
<dbReference type="Gene3D" id="3.90.70.10">
    <property type="entry name" value="Cysteine proteinases"/>
    <property type="match status" value="1"/>
</dbReference>
<dbReference type="EMBL" id="LEKV01004395">
    <property type="protein sequence ID" value="KVH95199.1"/>
    <property type="molecule type" value="Genomic_DNA"/>
</dbReference>
<keyword evidence="5" id="KW-0833">Ubl conjugation pathway</keyword>
<feature type="region of interest" description="Disordered" evidence="9">
    <location>
        <begin position="92"/>
        <end position="113"/>
    </location>
</feature>
<dbReference type="GO" id="GO:0006508">
    <property type="term" value="P:proteolysis"/>
    <property type="evidence" value="ECO:0007669"/>
    <property type="project" value="UniProtKB-KW"/>
</dbReference>
<keyword evidence="12" id="KW-1185">Reference proteome</keyword>
<evidence type="ECO:0000256" key="8">
    <source>
        <dbReference type="ARBA" id="ARBA00037450"/>
    </source>
</evidence>
<dbReference type="InterPro" id="IPR028889">
    <property type="entry name" value="USP"/>
</dbReference>
<keyword evidence="6 11" id="KW-0378">Hydrolase</keyword>
<dbReference type="SUPFAM" id="SSF54001">
    <property type="entry name" value="Cysteine proteinases"/>
    <property type="match status" value="1"/>
</dbReference>
<sequence length="759" mass="85154">MADSVHHPLSQSPSFFKSFSCPKDSLSPTQTLDLDPHLSSRRSKLHDHARSRMLFDEIAQQQEENMENSNSLESQYQKDDDLLMSNEVLEDSDQPLLSPSGAEPNTLSEPLSPLALDDSANNLVDETDAWISYNRSQTEVYKPFPSVASSSSSWYEEAYEKPCMVGAGLANLGNTCFFNAVLQCFTHSVLLVQGLYSYTHPTPCDCSNERFCLICALREHIENSLSSTGKIVSPWKFVDNLSCILDFFHIFLLIYQQEDAHEFLQCFLDRLESSLNNLKVKDDAVSLQSDNLVKQVFGGCVVSKLRCCNCNYISDTYEPSVDLSLEIEDAISLSTALESFTKVEHIEDEEMRFTCDQCKEKVSVEKQLMLDQTPPICAFHLKRFKNDGSYVEKIDKHVEFPLELDLQPYTCGRQSNNEDLKYELNAVVVHAAFTSSCGHYYCYIRSAPDTWYKFDDSKVTSVSEACVLSEEAYILFYARQGTTWFSNFMETYKPSLDPNLSNTSPKSVLENVDHTSTSADAVHSHEINESCSNKVAAPGVKDRSFQSGTMVPSKSSNFSDLNASNPHVLKEKSPLTLKEYGSNHMPEVEKNTGVTPSRHNRLQGAADSEDDPNRAFSTPFVRPSDGKTTTFDISQVVSPSTPPRSPGLDSSDDENSEVVFAPKADQLKLVEKPSYKRQRSKDVEDSVKHEALRQCKRMPSARGNLLMAALEMGPKSENSVNKRSKKIASPPRKKYSRSSEGFRHDDKSISRNLATSSFR</sequence>
<dbReference type="GO" id="GO:0005829">
    <property type="term" value="C:cytosol"/>
    <property type="evidence" value="ECO:0007669"/>
    <property type="project" value="TreeGrafter"/>
</dbReference>
<dbReference type="PROSITE" id="PS00972">
    <property type="entry name" value="USP_1"/>
    <property type="match status" value="1"/>
</dbReference>
<evidence type="ECO:0000256" key="3">
    <source>
        <dbReference type="ARBA" id="ARBA00012759"/>
    </source>
</evidence>
<dbReference type="GO" id="GO:0004843">
    <property type="term" value="F:cysteine-type deubiquitinase activity"/>
    <property type="evidence" value="ECO:0007669"/>
    <property type="project" value="UniProtKB-EC"/>
</dbReference>
<evidence type="ECO:0000313" key="11">
    <source>
        <dbReference type="EMBL" id="KVH95199.1"/>
    </source>
</evidence>
<feature type="compositionally biased region" description="Polar residues" evidence="9">
    <location>
        <begin position="545"/>
        <end position="565"/>
    </location>
</feature>
<comment type="function">
    <text evidence="8">Recognizes and hydrolyzes the peptide bond at the C-terminal Gly of ubiquitin. Involved in the processing of poly-ubiquitin precursors as well as that of ubiquitinated proteins.</text>
</comment>
<feature type="compositionally biased region" description="Basic residues" evidence="9">
    <location>
        <begin position="722"/>
        <end position="736"/>
    </location>
</feature>
<dbReference type="OMA" id="SYIRSAP"/>
<feature type="region of interest" description="Disordered" evidence="9">
    <location>
        <begin position="581"/>
        <end position="759"/>
    </location>
</feature>
<feature type="compositionally biased region" description="Basic and acidic residues" evidence="9">
    <location>
        <begin position="740"/>
        <end position="749"/>
    </location>
</feature>
<feature type="compositionally biased region" description="Basic and acidic residues" evidence="9">
    <location>
        <begin position="665"/>
        <end position="693"/>
    </location>
</feature>
<feature type="compositionally biased region" description="Polar residues" evidence="9">
    <location>
        <begin position="750"/>
        <end position="759"/>
    </location>
</feature>
<dbReference type="FunFam" id="3.90.70.10:FF:000116">
    <property type="entry name" value="Ubiquitin carboxyl-terminal hydrolase 20"/>
    <property type="match status" value="1"/>
</dbReference>
<dbReference type="Pfam" id="PF00443">
    <property type="entry name" value="UCH"/>
    <property type="match status" value="1"/>
</dbReference>
<gene>
    <name evidence="11" type="ORF">Ccrd_002725</name>
</gene>
<keyword evidence="4" id="KW-0645">Protease</keyword>
<feature type="region of interest" description="Disordered" evidence="9">
    <location>
        <begin position="545"/>
        <end position="566"/>
    </location>
</feature>
<evidence type="ECO:0000256" key="2">
    <source>
        <dbReference type="ARBA" id="ARBA00009085"/>
    </source>
</evidence>
<dbReference type="Gramene" id="KVH95199">
    <property type="protein sequence ID" value="KVH95199"/>
    <property type="gene ID" value="Ccrd_002725"/>
</dbReference>
<comment type="similarity">
    <text evidence="2">Belongs to the peptidase C19 family.</text>
</comment>
<dbReference type="GO" id="GO:0005634">
    <property type="term" value="C:nucleus"/>
    <property type="evidence" value="ECO:0007669"/>
    <property type="project" value="TreeGrafter"/>
</dbReference>
<dbReference type="GO" id="GO:0016579">
    <property type="term" value="P:protein deubiquitination"/>
    <property type="evidence" value="ECO:0007669"/>
    <property type="project" value="InterPro"/>
</dbReference>
<reference evidence="11 12" key="1">
    <citation type="journal article" date="2016" name="Sci. Rep.">
        <title>The genome sequence of the outbreeding globe artichoke constructed de novo incorporating a phase-aware low-pass sequencing strategy of F1 progeny.</title>
        <authorList>
            <person name="Scaglione D."/>
            <person name="Reyes-Chin-Wo S."/>
            <person name="Acquadro A."/>
            <person name="Froenicke L."/>
            <person name="Portis E."/>
            <person name="Beitel C."/>
            <person name="Tirone M."/>
            <person name="Mauro R."/>
            <person name="Lo Monaco A."/>
            <person name="Mauromicale G."/>
            <person name="Faccioli P."/>
            <person name="Cattivelli L."/>
            <person name="Rieseberg L."/>
            <person name="Michelmore R."/>
            <person name="Lanteri S."/>
        </authorList>
    </citation>
    <scope>NUCLEOTIDE SEQUENCE [LARGE SCALE GENOMIC DNA]</scope>
    <source>
        <strain evidence="11">2C</strain>
    </source>
</reference>
<comment type="catalytic activity">
    <reaction evidence="1">
        <text>Thiol-dependent hydrolysis of ester, thioester, amide, peptide and isopeptide bonds formed by the C-terminal Gly of ubiquitin (a 76-residue protein attached to proteins as an intracellular targeting signal).</text>
        <dbReference type="EC" id="3.4.19.12"/>
    </reaction>
</comment>
<evidence type="ECO:0000256" key="1">
    <source>
        <dbReference type="ARBA" id="ARBA00000707"/>
    </source>
</evidence>
<protein>
    <recommendedName>
        <fullName evidence="3">ubiquitinyl hydrolase 1</fullName>
        <ecNumber evidence="3">3.4.19.12</ecNumber>
    </recommendedName>
</protein>
<feature type="region of interest" description="Disordered" evidence="9">
    <location>
        <begin position="27"/>
        <end position="46"/>
    </location>
</feature>
<comment type="caution">
    <text evidence="11">The sequence shown here is derived from an EMBL/GenBank/DDBJ whole genome shotgun (WGS) entry which is preliminary data.</text>
</comment>
<dbReference type="PANTHER" id="PTHR24006">
    <property type="entry name" value="UBIQUITIN CARBOXYL-TERMINAL HYDROLASE"/>
    <property type="match status" value="1"/>
</dbReference>
<dbReference type="AlphaFoldDB" id="A0A118JX02"/>
<dbReference type="InterPro" id="IPR050164">
    <property type="entry name" value="Peptidase_C19"/>
</dbReference>
<dbReference type="PANTHER" id="PTHR24006:SF747">
    <property type="entry name" value="UBIQUITIN CARBOXYL-TERMINAL HYDROLASE 20"/>
    <property type="match status" value="1"/>
</dbReference>
<organism evidence="11 12">
    <name type="scientific">Cynara cardunculus var. scolymus</name>
    <name type="common">Globe artichoke</name>
    <name type="synonym">Cynara scolymus</name>
    <dbReference type="NCBI Taxonomy" id="59895"/>
    <lineage>
        <taxon>Eukaryota</taxon>
        <taxon>Viridiplantae</taxon>
        <taxon>Streptophyta</taxon>
        <taxon>Embryophyta</taxon>
        <taxon>Tracheophyta</taxon>
        <taxon>Spermatophyta</taxon>
        <taxon>Magnoliopsida</taxon>
        <taxon>eudicotyledons</taxon>
        <taxon>Gunneridae</taxon>
        <taxon>Pentapetalae</taxon>
        <taxon>asterids</taxon>
        <taxon>campanulids</taxon>
        <taxon>Asterales</taxon>
        <taxon>Asteraceae</taxon>
        <taxon>Carduoideae</taxon>
        <taxon>Cardueae</taxon>
        <taxon>Carduinae</taxon>
        <taxon>Cynara</taxon>
    </lineage>
</organism>
<feature type="compositionally biased region" description="Polar residues" evidence="9">
    <location>
        <begin position="626"/>
        <end position="639"/>
    </location>
</feature>
<dbReference type="InterPro" id="IPR001394">
    <property type="entry name" value="Peptidase_C19_UCH"/>
</dbReference>
<dbReference type="InterPro" id="IPR038765">
    <property type="entry name" value="Papain-like_cys_pep_sf"/>
</dbReference>